<evidence type="ECO:0008006" key="3">
    <source>
        <dbReference type="Google" id="ProtNLM"/>
    </source>
</evidence>
<proteinExistence type="predicted"/>
<dbReference type="InterPro" id="IPR029058">
    <property type="entry name" value="AB_hydrolase_fold"/>
</dbReference>
<dbReference type="Gene3D" id="3.40.50.1820">
    <property type="entry name" value="alpha/beta hydrolase"/>
    <property type="match status" value="1"/>
</dbReference>
<sequence>MVDRPWQDILTWIRAPIDYDAARRLIPGSKLTVLLSDDDPYTSGYQENERLWVDRLNSNVSILSGRQHFSTQLDSDILDAIRDLIKSSAESEE</sequence>
<evidence type="ECO:0000313" key="1">
    <source>
        <dbReference type="EMBL" id="GAA3998583.1"/>
    </source>
</evidence>
<protein>
    <recommendedName>
        <fullName evidence="3">Alpha/beta hydrolase</fullName>
    </recommendedName>
</protein>
<comment type="caution">
    <text evidence="1">The sequence shown here is derived from an EMBL/GenBank/DDBJ whole genome shotgun (WGS) entry which is preliminary data.</text>
</comment>
<dbReference type="EMBL" id="BAABDJ010000003">
    <property type="protein sequence ID" value="GAA3998583.1"/>
    <property type="molecule type" value="Genomic_DNA"/>
</dbReference>
<reference evidence="2" key="1">
    <citation type="journal article" date="2019" name="Int. J. Syst. Evol. Microbiol.">
        <title>The Global Catalogue of Microorganisms (GCM) 10K type strain sequencing project: providing services to taxonomists for standard genome sequencing and annotation.</title>
        <authorList>
            <consortium name="The Broad Institute Genomics Platform"/>
            <consortium name="The Broad Institute Genome Sequencing Center for Infectious Disease"/>
            <person name="Wu L."/>
            <person name="Ma J."/>
        </authorList>
    </citation>
    <scope>NUCLEOTIDE SEQUENCE [LARGE SCALE GENOMIC DNA]</scope>
    <source>
        <strain evidence="2">JCM 17224</strain>
    </source>
</reference>
<organism evidence="1 2">
    <name type="scientific">Hymenobacter fastidiosus</name>
    <dbReference type="NCBI Taxonomy" id="486264"/>
    <lineage>
        <taxon>Bacteria</taxon>
        <taxon>Pseudomonadati</taxon>
        <taxon>Bacteroidota</taxon>
        <taxon>Cytophagia</taxon>
        <taxon>Cytophagales</taxon>
        <taxon>Hymenobacteraceae</taxon>
        <taxon>Hymenobacter</taxon>
    </lineage>
</organism>
<gene>
    <name evidence="1" type="ORF">GCM10022408_06910</name>
</gene>
<accession>A0ABP7RJY7</accession>
<keyword evidence="2" id="KW-1185">Reference proteome</keyword>
<dbReference type="RefSeq" id="WP_345071017.1">
    <property type="nucleotide sequence ID" value="NZ_BAABDJ010000003.1"/>
</dbReference>
<name>A0ABP7RJY7_9BACT</name>
<evidence type="ECO:0000313" key="2">
    <source>
        <dbReference type="Proteomes" id="UP001500567"/>
    </source>
</evidence>
<dbReference type="Proteomes" id="UP001500567">
    <property type="component" value="Unassembled WGS sequence"/>
</dbReference>